<dbReference type="Proteomes" id="UP000176284">
    <property type="component" value="Unassembled WGS sequence"/>
</dbReference>
<keyword evidence="4 6" id="KW-1133">Transmembrane helix</keyword>
<evidence type="ECO:0000313" key="8">
    <source>
        <dbReference type="Proteomes" id="UP000176284"/>
    </source>
</evidence>
<dbReference type="PANTHER" id="PTHR30474:SF1">
    <property type="entry name" value="PEPTIDOGLYCAN GLYCOSYLTRANSFERASE MRDB"/>
    <property type="match status" value="1"/>
</dbReference>
<evidence type="ECO:0000256" key="2">
    <source>
        <dbReference type="ARBA" id="ARBA00022692"/>
    </source>
</evidence>
<organism evidence="7 8">
    <name type="scientific">Candidatus Harrisonbacteria bacterium RIFCSPLOWO2_02_FULL_45_10c</name>
    <dbReference type="NCBI Taxonomy" id="1798410"/>
    <lineage>
        <taxon>Bacteria</taxon>
        <taxon>Candidatus Harrisoniibacteriota</taxon>
    </lineage>
</organism>
<dbReference type="GO" id="GO:0008360">
    <property type="term" value="P:regulation of cell shape"/>
    <property type="evidence" value="ECO:0007669"/>
    <property type="project" value="UniProtKB-KW"/>
</dbReference>
<keyword evidence="3" id="KW-0133">Cell shape</keyword>
<dbReference type="GO" id="GO:0015648">
    <property type="term" value="F:lipid-linked peptidoglycan transporter activity"/>
    <property type="evidence" value="ECO:0007669"/>
    <property type="project" value="TreeGrafter"/>
</dbReference>
<dbReference type="InterPro" id="IPR001182">
    <property type="entry name" value="FtsW/RodA"/>
</dbReference>
<gene>
    <name evidence="7" type="ORF">A3H63_00325</name>
</gene>
<accession>A0A1G1ZTU3</accession>
<comment type="caution">
    <text evidence="7">The sequence shown here is derived from an EMBL/GenBank/DDBJ whole genome shotgun (WGS) entry which is preliminary data.</text>
</comment>
<feature type="transmembrane region" description="Helical" evidence="6">
    <location>
        <begin position="154"/>
        <end position="171"/>
    </location>
</feature>
<dbReference type="AlphaFoldDB" id="A0A1G1ZTU3"/>
<name>A0A1G1ZTU3_9BACT</name>
<feature type="transmembrane region" description="Helical" evidence="6">
    <location>
        <begin position="131"/>
        <end position="148"/>
    </location>
</feature>
<evidence type="ECO:0000256" key="1">
    <source>
        <dbReference type="ARBA" id="ARBA00004141"/>
    </source>
</evidence>
<evidence type="ECO:0000256" key="4">
    <source>
        <dbReference type="ARBA" id="ARBA00022989"/>
    </source>
</evidence>
<dbReference type="STRING" id="1798410.A3H63_00325"/>
<dbReference type="GO" id="GO:0051301">
    <property type="term" value="P:cell division"/>
    <property type="evidence" value="ECO:0007669"/>
    <property type="project" value="InterPro"/>
</dbReference>
<keyword evidence="5 6" id="KW-0472">Membrane</keyword>
<feature type="transmembrane region" description="Helical" evidence="6">
    <location>
        <begin position="64"/>
        <end position="84"/>
    </location>
</feature>
<feature type="transmembrane region" description="Helical" evidence="6">
    <location>
        <begin position="293"/>
        <end position="312"/>
    </location>
</feature>
<evidence type="ECO:0008006" key="9">
    <source>
        <dbReference type="Google" id="ProtNLM"/>
    </source>
</evidence>
<dbReference type="PANTHER" id="PTHR30474">
    <property type="entry name" value="CELL CYCLE PROTEIN"/>
    <property type="match status" value="1"/>
</dbReference>
<feature type="transmembrane region" description="Helical" evidence="6">
    <location>
        <begin position="106"/>
        <end position="124"/>
    </location>
</feature>
<proteinExistence type="predicted"/>
<feature type="transmembrane region" description="Helical" evidence="6">
    <location>
        <begin position="7"/>
        <end position="27"/>
    </location>
</feature>
<evidence type="ECO:0000313" key="7">
    <source>
        <dbReference type="EMBL" id="OGY68143.1"/>
    </source>
</evidence>
<keyword evidence="2 6" id="KW-0812">Transmembrane</keyword>
<comment type="subcellular location">
    <subcellularLocation>
        <location evidence="1">Membrane</location>
        <topology evidence="1">Multi-pass membrane protein</topology>
    </subcellularLocation>
</comment>
<evidence type="ECO:0000256" key="3">
    <source>
        <dbReference type="ARBA" id="ARBA00022960"/>
    </source>
</evidence>
<feature type="transmembrane region" description="Helical" evidence="6">
    <location>
        <begin position="324"/>
        <end position="348"/>
    </location>
</feature>
<dbReference type="GO" id="GO:0005886">
    <property type="term" value="C:plasma membrane"/>
    <property type="evidence" value="ECO:0007669"/>
    <property type="project" value="TreeGrafter"/>
</dbReference>
<protein>
    <recommendedName>
        <fullName evidence="9">Rod shape-determining protein RodA</fullName>
    </recommendedName>
</protein>
<reference evidence="7 8" key="1">
    <citation type="journal article" date="2016" name="Nat. Commun.">
        <title>Thousands of microbial genomes shed light on interconnected biogeochemical processes in an aquifer system.</title>
        <authorList>
            <person name="Anantharaman K."/>
            <person name="Brown C.T."/>
            <person name="Hug L.A."/>
            <person name="Sharon I."/>
            <person name="Castelle C.J."/>
            <person name="Probst A.J."/>
            <person name="Thomas B.C."/>
            <person name="Singh A."/>
            <person name="Wilkins M.J."/>
            <person name="Karaoz U."/>
            <person name="Brodie E.L."/>
            <person name="Williams K.H."/>
            <person name="Hubbard S.S."/>
            <person name="Banfield J.F."/>
        </authorList>
    </citation>
    <scope>NUCLEOTIDE SEQUENCE [LARGE SCALE GENOMIC DNA]</scope>
</reference>
<dbReference type="EMBL" id="MHJM01000008">
    <property type="protein sequence ID" value="OGY68143.1"/>
    <property type="molecule type" value="Genomic_DNA"/>
</dbReference>
<dbReference type="GO" id="GO:0032153">
    <property type="term" value="C:cell division site"/>
    <property type="evidence" value="ECO:0007669"/>
    <property type="project" value="TreeGrafter"/>
</dbReference>
<evidence type="ECO:0000256" key="6">
    <source>
        <dbReference type="SAM" id="Phobius"/>
    </source>
</evidence>
<dbReference type="Pfam" id="PF01098">
    <property type="entry name" value="FTSW_RODA_SPOVE"/>
    <property type="match status" value="1"/>
</dbReference>
<evidence type="ECO:0000256" key="5">
    <source>
        <dbReference type="ARBA" id="ARBA00023136"/>
    </source>
</evidence>
<feature type="transmembrane region" description="Helical" evidence="6">
    <location>
        <begin position="255"/>
        <end position="281"/>
    </location>
</feature>
<feature type="transmembrane region" description="Helical" evidence="6">
    <location>
        <begin position="176"/>
        <end position="194"/>
    </location>
</feature>
<feature type="transmembrane region" description="Helical" evidence="6">
    <location>
        <begin position="33"/>
        <end position="52"/>
    </location>
</feature>
<sequence length="357" mass="39750">MIQLRRLDWVLNGALIFLVAASLISLASTAPDLFLSQLLWSVIGLVIIFFVSHFDWRPFINYPWVVWGFYFLSIGLLALTYLAAPEIRGVRGWLTLGPLQFQTSEFSKFVLIFLYSYIFAKLHVSIARPKNLIMSFGYCLIPVGLVLLQPDLGSALILLGIWFGYLLVSGIRWKHLAIIFCVAAISFGLMWASFLKPYQKERITGLFNPERDPLGINYSVIQSKIAIGSAGFFGKGFGQGAQSHLGFLPEAQTDFIFAAFIEEWGMFGGGLIIISFILVLFRIMRIGLESENNFSKLVCLGTTILFLLHLALNVGSNLGLLPVIGVSFPFLSYGGSNFLLNSLLIGVVQSISVHRRF</sequence>